<gene>
    <name evidence="2" type="ORF">DGYR_LOCUS11252</name>
</gene>
<protein>
    <submittedName>
        <fullName evidence="2">DgyrCDS11920</fullName>
    </submittedName>
</protein>
<dbReference type="GO" id="GO:0007259">
    <property type="term" value="P:cell surface receptor signaling pathway via JAK-STAT"/>
    <property type="evidence" value="ECO:0007669"/>
    <property type="project" value="TreeGrafter"/>
</dbReference>
<reference evidence="2 3" key="1">
    <citation type="submission" date="2020-08" db="EMBL/GenBank/DDBJ databases">
        <authorList>
            <person name="Hejnol A."/>
        </authorList>
    </citation>
    <scope>NUCLEOTIDE SEQUENCE [LARGE SCALE GENOMIC DNA]</scope>
</reference>
<keyword evidence="3" id="KW-1185">Reference proteome</keyword>
<sequence length="1127" mass="129114">MTEQNSSQQPIKRTYWRIENDQKLERRLQADFVHVPNYGIAIYAYILHPAKRFDCFHFAERNRLYLCEHLRNIVAEQSGITPMFVDLFGLFHLDLKTLVPLGEKLQCGSDITNEYVLRMACRPLQLDYLFSSTYKDTADTGATQYIFLQCRDDYMEDRVNFNNKLIRDTAKNWATLIASCFPEQKIRNAKDIDPLVAQQKFVTELFRLAPDYGCYIAKGRESPNGVSYQVVVDANHASNPGICVYTRWHRTQSHLLRYVGPLESITDVNVKYESDMAMAVMTIFTDQVSPNGEKATKLFFDAELIAYGFAAAIYMYYRMSVSFHIKELVFPPSIGSPMLDALSMWHCHGPITEEFAKKRMIHEKSKGYYIVFQHCTIWYRFHLHFWHVYEGGLDIRRAEIQYDRWKKQFYLDSLFSESGRMIHISRQPAFDTLGRLVDSYKKQRHLSHSALKVKRSIRPIERPIKSSLGLISGLELCMAPSPLPSFINHQAYQIPSELLLVKNSLGKGLYTEVLRAELKKELSDHVALKRVLFPEESSLESSKEMEQHLQATATVIQNWNHPNLIRFYGVSHMSSLCIVMEYCPFGSLMTFFSYRPKLFLEHLVAICSQILYAFRYLDKMGSIHGNIHAGNVMVSKYNRQTGDVLVKVTDPGVVTYADEQSLVDSSNLGRLPWLAPELFSELSSVSSKSDMYAVGTTLWQVLTAGDLPICEDSPDVLLKQLSKKKFLPIPENCSVNNGTAPIYMDLMRGCWKFRSEDRLTPSQSLVIMHKVSENLQRRTFCVKYPSNIETTSPSLLGIKNKHSLGLVSSSAKRIIPTDLFRNATDIELDNDTALGEGFFCQVFKGFLNDHASKIPCAVKVLKTAREDDLEELLEEVSILAHLSHQNIVKVLAMVDSRQTADGTVMLVMEFMAGGSLLSDLHRLRDSGSHMDYIKLLKYCYQISYGLDYLHRCDVIHRDLAARNILLTADKDICKISDFGLSRILDETDYYTLSHSQKFPILWTAPEAMETSKFTRKNDMWAMGVTMWEVFTLGDKPRHGLLPEPLEKGVRMKTLVLRKLKSGDRLPRHRGNISIPNDIYTCIRECWHLTPQSRPTALELANMISGLLDRYDEPYTMRVGRKTGSVMM</sequence>
<dbReference type="Gene3D" id="1.10.510.10">
    <property type="entry name" value="Transferase(Phosphotransferase) domain 1"/>
    <property type="match status" value="2"/>
</dbReference>
<dbReference type="EMBL" id="CAJFCJ010000019">
    <property type="protein sequence ID" value="CAD5123586.1"/>
    <property type="molecule type" value="Genomic_DNA"/>
</dbReference>
<dbReference type="OrthoDB" id="6109907at2759"/>
<dbReference type="PRINTS" id="PR00109">
    <property type="entry name" value="TYRKINASE"/>
</dbReference>
<name>A0A7I8W4V1_9ANNE</name>
<dbReference type="GO" id="GO:0004715">
    <property type="term" value="F:non-membrane spanning protein tyrosine kinase activity"/>
    <property type="evidence" value="ECO:0007669"/>
    <property type="project" value="TreeGrafter"/>
</dbReference>
<evidence type="ECO:0000313" key="3">
    <source>
        <dbReference type="Proteomes" id="UP000549394"/>
    </source>
</evidence>
<evidence type="ECO:0000259" key="1">
    <source>
        <dbReference type="PROSITE" id="PS50011"/>
    </source>
</evidence>
<organism evidence="2 3">
    <name type="scientific">Dimorphilus gyrociliatus</name>
    <dbReference type="NCBI Taxonomy" id="2664684"/>
    <lineage>
        <taxon>Eukaryota</taxon>
        <taxon>Metazoa</taxon>
        <taxon>Spiralia</taxon>
        <taxon>Lophotrochozoa</taxon>
        <taxon>Annelida</taxon>
        <taxon>Polychaeta</taxon>
        <taxon>Polychaeta incertae sedis</taxon>
        <taxon>Dinophilidae</taxon>
        <taxon>Dimorphilus</taxon>
    </lineage>
</organism>
<dbReference type="Pfam" id="PF07714">
    <property type="entry name" value="PK_Tyr_Ser-Thr"/>
    <property type="match status" value="2"/>
</dbReference>
<dbReference type="InterPro" id="IPR001245">
    <property type="entry name" value="Ser-Thr/Tyr_kinase_cat_dom"/>
</dbReference>
<feature type="domain" description="Protein kinase" evidence="1">
    <location>
        <begin position="828"/>
        <end position="1115"/>
    </location>
</feature>
<dbReference type="GO" id="GO:0019221">
    <property type="term" value="P:cytokine-mediated signaling pathway"/>
    <property type="evidence" value="ECO:0007669"/>
    <property type="project" value="TreeGrafter"/>
</dbReference>
<dbReference type="CDD" id="cd00192">
    <property type="entry name" value="PTKc"/>
    <property type="match status" value="1"/>
</dbReference>
<dbReference type="GO" id="GO:0005524">
    <property type="term" value="F:ATP binding"/>
    <property type="evidence" value="ECO:0007669"/>
    <property type="project" value="InterPro"/>
</dbReference>
<dbReference type="GO" id="GO:0035556">
    <property type="term" value="P:intracellular signal transduction"/>
    <property type="evidence" value="ECO:0007669"/>
    <property type="project" value="TreeGrafter"/>
</dbReference>
<dbReference type="GO" id="GO:0030154">
    <property type="term" value="P:cell differentiation"/>
    <property type="evidence" value="ECO:0007669"/>
    <property type="project" value="TreeGrafter"/>
</dbReference>
<proteinExistence type="predicted"/>
<dbReference type="Proteomes" id="UP000549394">
    <property type="component" value="Unassembled WGS sequence"/>
</dbReference>
<dbReference type="GO" id="GO:0005126">
    <property type="term" value="F:cytokine receptor binding"/>
    <property type="evidence" value="ECO:0007669"/>
    <property type="project" value="TreeGrafter"/>
</dbReference>
<accession>A0A7I8W4V1</accession>
<dbReference type="InterPro" id="IPR020635">
    <property type="entry name" value="Tyr_kinase_cat_dom"/>
</dbReference>
<dbReference type="GO" id="GO:0005829">
    <property type="term" value="C:cytosol"/>
    <property type="evidence" value="ECO:0007669"/>
    <property type="project" value="TreeGrafter"/>
</dbReference>
<dbReference type="InterPro" id="IPR000719">
    <property type="entry name" value="Prot_kinase_dom"/>
</dbReference>
<dbReference type="PANTHER" id="PTHR45807">
    <property type="entry name" value="TYROSINE-PROTEIN KINASE HOPSCOTCH"/>
    <property type="match status" value="1"/>
</dbReference>
<dbReference type="SMART" id="SM00219">
    <property type="entry name" value="TyrKc"/>
    <property type="match status" value="2"/>
</dbReference>
<dbReference type="SUPFAM" id="SSF55550">
    <property type="entry name" value="SH2 domain"/>
    <property type="match status" value="1"/>
</dbReference>
<feature type="domain" description="Protein kinase" evidence="1">
    <location>
        <begin position="499"/>
        <end position="772"/>
    </location>
</feature>
<dbReference type="SUPFAM" id="SSF56112">
    <property type="entry name" value="Protein kinase-like (PK-like)"/>
    <property type="match status" value="2"/>
</dbReference>
<dbReference type="InterPro" id="IPR011009">
    <property type="entry name" value="Kinase-like_dom_sf"/>
</dbReference>
<comment type="caution">
    <text evidence="2">The sequence shown here is derived from an EMBL/GenBank/DDBJ whole genome shotgun (WGS) entry which is preliminary data.</text>
</comment>
<dbReference type="InterPro" id="IPR036860">
    <property type="entry name" value="SH2_dom_sf"/>
</dbReference>
<dbReference type="InterPro" id="IPR051286">
    <property type="entry name" value="JAK"/>
</dbReference>
<dbReference type="PANTHER" id="PTHR45807:SF7">
    <property type="entry name" value="TYROSINE-PROTEIN KINASE HOPSCOTCH"/>
    <property type="match status" value="1"/>
</dbReference>
<dbReference type="PROSITE" id="PS00109">
    <property type="entry name" value="PROTEIN_KINASE_TYR"/>
    <property type="match status" value="1"/>
</dbReference>
<dbReference type="InterPro" id="IPR008266">
    <property type="entry name" value="Tyr_kinase_AS"/>
</dbReference>
<dbReference type="PROSITE" id="PS50011">
    <property type="entry name" value="PROTEIN_KINASE_DOM"/>
    <property type="match status" value="2"/>
</dbReference>
<dbReference type="AlphaFoldDB" id="A0A7I8W4V1"/>
<evidence type="ECO:0000313" key="2">
    <source>
        <dbReference type="EMBL" id="CAD5123586.1"/>
    </source>
</evidence>